<organism evidence="1 2">
    <name type="scientific">Campylobacter lari</name>
    <dbReference type="NCBI Taxonomy" id="201"/>
    <lineage>
        <taxon>Bacteria</taxon>
        <taxon>Pseudomonadati</taxon>
        <taxon>Campylobacterota</taxon>
        <taxon>Epsilonproteobacteria</taxon>
        <taxon>Campylobacterales</taxon>
        <taxon>Campylobacteraceae</taxon>
        <taxon>Campylobacter</taxon>
    </lineage>
</organism>
<dbReference type="EMBL" id="AACKNS010000002">
    <property type="protein sequence ID" value="EAK9993582.1"/>
    <property type="molecule type" value="Genomic_DNA"/>
</dbReference>
<gene>
    <name evidence="1" type="ORF">A9458_01730</name>
</gene>
<sequence>MTRLEFDEKIKKLGLTRKTFADIAKVSYSGISTNWKDDKEIPAWVEPFLYYYEKCLAFDELLTILEKYKKEDNLEQTSKK</sequence>
<evidence type="ECO:0000313" key="1">
    <source>
        <dbReference type="EMBL" id="EAK9993582.1"/>
    </source>
</evidence>
<comment type="caution">
    <text evidence="1">The sequence shown here is derived from an EMBL/GenBank/DDBJ whole genome shotgun (WGS) entry which is preliminary data.</text>
</comment>
<reference evidence="1 2" key="1">
    <citation type="submission" date="2018-05" db="EMBL/GenBank/DDBJ databases">
        <authorList>
            <consortium name="PulseNet: The National Subtyping Network for Foodborne Disease Surveillance"/>
            <person name="Tarr C.L."/>
            <person name="Trees E."/>
            <person name="Katz L.S."/>
            <person name="Carleton-Romer H.A."/>
            <person name="Stroika S."/>
            <person name="Kucerova Z."/>
            <person name="Roache K.F."/>
            <person name="Sabol A.L."/>
            <person name="Besser J."/>
            <person name="Gerner-Smidt P."/>
        </authorList>
    </citation>
    <scope>NUCLEOTIDE SEQUENCE [LARGE SCALE GENOMIC DNA]</scope>
    <source>
        <strain evidence="1 2">D5625</strain>
    </source>
</reference>
<evidence type="ECO:0000313" key="2">
    <source>
        <dbReference type="Proteomes" id="UP000476009"/>
    </source>
</evidence>
<dbReference type="Proteomes" id="UP000476009">
    <property type="component" value="Unassembled WGS sequence"/>
</dbReference>
<dbReference type="RefSeq" id="WP_039642400.1">
    <property type="nucleotide sequence ID" value="NZ_CP176596.1"/>
</dbReference>
<accession>A0A5L8U0I8</accession>
<protein>
    <submittedName>
        <fullName evidence="1">Uncharacterized protein</fullName>
    </submittedName>
</protein>
<name>A0A5L8U0I8_CAMLA</name>
<dbReference type="AlphaFoldDB" id="A0A5L8U0I8"/>
<proteinExistence type="predicted"/>